<dbReference type="PANTHER" id="PTHR11927">
    <property type="entry name" value="GALACTOSIDE 2-L-FUCOSYLTRANSFERASE"/>
    <property type="match status" value="1"/>
</dbReference>
<dbReference type="InterPro" id="IPR002516">
    <property type="entry name" value="Glyco_trans_11"/>
</dbReference>
<evidence type="ECO:0000256" key="1">
    <source>
        <dbReference type="ARBA" id="ARBA00022676"/>
    </source>
</evidence>
<evidence type="ECO:0000256" key="2">
    <source>
        <dbReference type="ARBA" id="ARBA00022679"/>
    </source>
</evidence>
<dbReference type="Proteomes" id="UP000295620">
    <property type="component" value="Unassembled WGS sequence"/>
</dbReference>
<dbReference type="PANTHER" id="PTHR11927:SF9">
    <property type="entry name" value="L-FUCOSYLTRANSFERASE"/>
    <property type="match status" value="1"/>
</dbReference>
<organism evidence="3 4">
    <name type="scientific">Pedobacter metabolipauper</name>
    <dbReference type="NCBI Taxonomy" id="425513"/>
    <lineage>
        <taxon>Bacteria</taxon>
        <taxon>Pseudomonadati</taxon>
        <taxon>Bacteroidota</taxon>
        <taxon>Sphingobacteriia</taxon>
        <taxon>Sphingobacteriales</taxon>
        <taxon>Sphingobacteriaceae</taxon>
        <taxon>Pedobacter</taxon>
    </lineage>
</organism>
<keyword evidence="1" id="KW-0328">Glycosyltransferase</keyword>
<reference evidence="3 4" key="1">
    <citation type="submission" date="2019-03" db="EMBL/GenBank/DDBJ databases">
        <title>Genomic Encyclopedia of Archaeal and Bacterial Type Strains, Phase II (KMG-II): from individual species to whole genera.</title>
        <authorList>
            <person name="Goeker M."/>
        </authorList>
    </citation>
    <scope>NUCLEOTIDE SEQUENCE [LARGE SCALE GENOMIC DNA]</scope>
    <source>
        <strain evidence="3 4">DSM 19035</strain>
    </source>
</reference>
<keyword evidence="2 3" id="KW-0808">Transferase</keyword>
<dbReference type="GO" id="GO:0008107">
    <property type="term" value="F:galactoside 2-alpha-L-fucosyltransferase activity"/>
    <property type="evidence" value="ECO:0007669"/>
    <property type="project" value="InterPro"/>
</dbReference>
<name>A0A4R6SZG7_9SPHI</name>
<dbReference type="GO" id="GO:0016020">
    <property type="term" value="C:membrane"/>
    <property type="evidence" value="ECO:0007669"/>
    <property type="project" value="InterPro"/>
</dbReference>
<keyword evidence="4" id="KW-1185">Reference proteome</keyword>
<dbReference type="Gene3D" id="3.40.50.11350">
    <property type="match status" value="1"/>
</dbReference>
<dbReference type="Pfam" id="PF01531">
    <property type="entry name" value="Glyco_transf_11"/>
    <property type="match status" value="1"/>
</dbReference>
<comment type="caution">
    <text evidence="3">The sequence shown here is derived from an EMBL/GenBank/DDBJ whole genome shotgun (WGS) entry which is preliminary data.</text>
</comment>
<proteinExistence type="predicted"/>
<accession>A0A4R6SZG7</accession>
<dbReference type="CDD" id="cd11301">
    <property type="entry name" value="Fut1_Fut2_like"/>
    <property type="match status" value="1"/>
</dbReference>
<dbReference type="EMBL" id="SNYC01000004">
    <property type="protein sequence ID" value="TDQ09945.1"/>
    <property type="molecule type" value="Genomic_DNA"/>
</dbReference>
<protein>
    <submittedName>
        <fullName evidence="3">Glycosyl transferase family 11</fullName>
    </submittedName>
</protein>
<evidence type="ECO:0000313" key="4">
    <source>
        <dbReference type="Proteomes" id="UP000295620"/>
    </source>
</evidence>
<dbReference type="RefSeq" id="WP_133575992.1">
    <property type="nucleotide sequence ID" value="NZ_SNYC01000004.1"/>
</dbReference>
<evidence type="ECO:0000313" key="3">
    <source>
        <dbReference type="EMBL" id="TDQ09945.1"/>
    </source>
</evidence>
<dbReference type="AlphaFoldDB" id="A0A4R6SZG7"/>
<dbReference type="GO" id="GO:0005975">
    <property type="term" value="P:carbohydrate metabolic process"/>
    <property type="evidence" value="ECO:0007669"/>
    <property type="project" value="InterPro"/>
</dbReference>
<dbReference type="OrthoDB" id="9794601at2"/>
<sequence length="294" mass="34523">MIIVKIWGGLGNQLFQYSFGKCLSLKYNTPLKLDLQFNNQSTKKTKRDFGLKNFNLDLKIATISEIHTFKYFNSGILSRIERKAVQQMPALNKNMIIEKPFVHIDPKNLKNNCYYDGYWQSEKYFKPIAGILRKELNLDLDLDLKNQQFMRHIDSCESVSLHIRRGDYVSKIPGQNTYKICGMDYYQQAIQYFKEKLTDAVFYVFSDDMEWARANFTGDQFIMVDHNPDQPHIDLQLMSSCKHHIIANSSFSWWAAWLNDFKDKKVISPKSWFNNPNTDLLATNMLIPKAWIKL</sequence>
<gene>
    <name evidence="3" type="ORF">ATK78_2104</name>
</gene>